<proteinExistence type="predicted"/>
<dbReference type="RefSeq" id="WP_146430046.1">
    <property type="nucleotide sequence ID" value="NZ_SJPF01000002.1"/>
</dbReference>
<gene>
    <name evidence="1" type="ORF">Enr8_15000</name>
</gene>
<keyword evidence="2" id="KW-1185">Reference proteome</keyword>
<evidence type="ECO:0000313" key="1">
    <source>
        <dbReference type="EMBL" id="TWT34108.1"/>
    </source>
</evidence>
<dbReference type="Proteomes" id="UP000318878">
    <property type="component" value="Unassembled WGS sequence"/>
</dbReference>
<dbReference type="AlphaFoldDB" id="A0A5C5V6D5"/>
<organism evidence="1 2">
    <name type="scientific">Blastopirellula retiformator</name>
    <dbReference type="NCBI Taxonomy" id="2527970"/>
    <lineage>
        <taxon>Bacteria</taxon>
        <taxon>Pseudomonadati</taxon>
        <taxon>Planctomycetota</taxon>
        <taxon>Planctomycetia</taxon>
        <taxon>Pirellulales</taxon>
        <taxon>Pirellulaceae</taxon>
        <taxon>Blastopirellula</taxon>
    </lineage>
</organism>
<protein>
    <submittedName>
        <fullName evidence="1">Uncharacterized protein</fullName>
    </submittedName>
</protein>
<name>A0A5C5V6D5_9BACT</name>
<dbReference type="EMBL" id="SJPF01000002">
    <property type="protein sequence ID" value="TWT34108.1"/>
    <property type="molecule type" value="Genomic_DNA"/>
</dbReference>
<accession>A0A5C5V6D5</accession>
<sequence length="136" mass="15471">MKSISWSEFRTRLIDENGLTLSSVDQFSQEIGATSPSDWLRVPDWEGLDDAELLKLFKNVPDSELVVIGEVCYAHNHDPMLVDNSYSLEQFASEYFKEFGESLFNGDVFIFSFAANYVGIFHHEGLCYEGELNLPC</sequence>
<comment type="caution">
    <text evidence="1">The sequence shown here is derived from an EMBL/GenBank/DDBJ whole genome shotgun (WGS) entry which is preliminary data.</text>
</comment>
<reference evidence="1 2" key="1">
    <citation type="submission" date="2019-02" db="EMBL/GenBank/DDBJ databases">
        <title>Deep-cultivation of Planctomycetes and their phenomic and genomic characterization uncovers novel biology.</title>
        <authorList>
            <person name="Wiegand S."/>
            <person name="Jogler M."/>
            <person name="Boedeker C."/>
            <person name="Pinto D."/>
            <person name="Vollmers J."/>
            <person name="Rivas-Marin E."/>
            <person name="Kohn T."/>
            <person name="Peeters S.H."/>
            <person name="Heuer A."/>
            <person name="Rast P."/>
            <person name="Oberbeckmann S."/>
            <person name="Bunk B."/>
            <person name="Jeske O."/>
            <person name="Meyerdierks A."/>
            <person name="Storesund J.E."/>
            <person name="Kallscheuer N."/>
            <person name="Luecker S."/>
            <person name="Lage O.M."/>
            <person name="Pohl T."/>
            <person name="Merkel B.J."/>
            <person name="Hornburger P."/>
            <person name="Mueller R.-W."/>
            <person name="Bruemmer F."/>
            <person name="Labrenz M."/>
            <person name="Spormann A.M."/>
            <person name="Op Den Camp H."/>
            <person name="Overmann J."/>
            <person name="Amann R."/>
            <person name="Jetten M.S.M."/>
            <person name="Mascher T."/>
            <person name="Medema M.H."/>
            <person name="Devos D.P."/>
            <person name="Kaster A.-K."/>
            <person name="Ovreas L."/>
            <person name="Rohde M."/>
            <person name="Galperin M.Y."/>
            <person name="Jogler C."/>
        </authorList>
    </citation>
    <scope>NUCLEOTIDE SEQUENCE [LARGE SCALE GENOMIC DNA]</scope>
    <source>
        <strain evidence="1 2">Enr8</strain>
    </source>
</reference>
<evidence type="ECO:0000313" key="2">
    <source>
        <dbReference type="Proteomes" id="UP000318878"/>
    </source>
</evidence>